<dbReference type="NCBIfam" id="TIGR01930">
    <property type="entry name" value="AcCoA-C-Actrans"/>
    <property type="match status" value="1"/>
</dbReference>
<dbReference type="InterPro" id="IPR020613">
    <property type="entry name" value="Thiolase_CS"/>
</dbReference>
<accession>A0A1G9N779</accession>
<keyword evidence="9" id="KW-1185">Reference proteome</keyword>
<dbReference type="FunFam" id="3.40.47.10:FF:000010">
    <property type="entry name" value="Acetyl-CoA acetyltransferase (Thiolase)"/>
    <property type="match status" value="1"/>
</dbReference>
<protein>
    <submittedName>
        <fullName evidence="8">Acetyl-CoA acyltransferase</fullName>
    </submittedName>
</protein>
<dbReference type="RefSeq" id="WP_091054440.1">
    <property type="nucleotide sequence ID" value="NZ_FNGF01000011.1"/>
</dbReference>
<dbReference type="Proteomes" id="UP000198662">
    <property type="component" value="Unassembled WGS sequence"/>
</dbReference>
<dbReference type="AlphaFoldDB" id="A0A1G9N779"/>
<dbReference type="InterPro" id="IPR020617">
    <property type="entry name" value="Thiolase_C"/>
</dbReference>
<organism evidence="8 9">
    <name type="scientific">Glycomyces sambucus</name>
    <dbReference type="NCBI Taxonomy" id="380244"/>
    <lineage>
        <taxon>Bacteria</taxon>
        <taxon>Bacillati</taxon>
        <taxon>Actinomycetota</taxon>
        <taxon>Actinomycetes</taxon>
        <taxon>Glycomycetales</taxon>
        <taxon>Glycomycetaceae</taxon>
        <taxon>Glycomyces</taxon>
    </lineage>
</organism>
<dbReference type="Pfam" id="PF02803">
    <property type="entry name" value="Thiolase_C"/>
    <property type="match status" value="1"/>
</dbReference>
<feature type="active site" description="Acyl-thioester intermediate" evidence="4">
    <location>
        <position position="89"/>
    </location>
</feature>
<dbReference type="EMBL" id="FNGF01000011">
    <property type="protein sequence ID" value="SDL81695.1"/>
    <property type="molecule type" value="Genomic_DNA"/>
</dbReference>
<evidence type="ECO:0000256" key="4">
    <source>
        <dbReference type="PIRSR" id="PIRSR000429-1"/>
    </source>
</evidence>
<dbReference type="GO" id="GO:0003988">
    <property type="term" value="F:acetyl-CoA C-acyltransferase activity"/>
    <property type="evidence" value="ECO:0007669"/>
    <property type="project" value="UniProtKB-ARBA"/>
</dbReference>
<dbReference type="CDD" id="cd00751">
    <property type="entry name" value="thiolase"/>
    <property type="match status" value="1"/>
</dbReference>
<dbReference type="InterPro" id="IPR020616">
    <property type="entry name" value="Thiolase_N"/>
</dbReference>
<evidence type="ECO:0000256" key="3">
    <source>
        <dbReference type="ARBA" id="ARBA00023315"/>
    </source>
</evidence>
<keyword evidence="2 5" id="KW-0808">Transferase</keyword>
<feature type="active site" description="Proton acceptor" evidence="4">
    <location>
        <position position="375"/>
    </location>
</feature>
<dbReference type="OrthoDB" id="9764638at2"/>
<dbReference type="PIRSF" id="PIRSF000429">
    <property type="entry name" value="Ac-CoA_Ac_transf"/>
    <property type="match status" value="1"/>
</dbReference>
<dbReference type="InterPro" id="IPR002155">
    <property type="entry name" value="Thiolase"/>
</dbReference>
<proteinExistence type="inferred from homology"/>
<dbReference type="InterPro" id="IPR016039">
    <property type="entry name" value="Thiolase-like"/>
</dbReference>
<evidence type="ECO:0000256" key="1">
    <source>
        <dbReference type="ARBA" id="ARBA00010982"/>
    </source>
</evidence>
<feature type="domain" description="Thiolase C-terminal" evidence="7">
    <location>
        <begin position="267"/>
        <end position="387"/>
    </location>
</feature>
<dbReference type="Gene3D" id="3.40.47.10">
    <property type="match status" value="1"/>
</dbReference>
<dbReference type="STRING" id="380244.SAMN05216298_0125"/>
<evidence type="ECO:0000259" key="7">
    <source>
        <dbReference type="Pfam" id="PF02803"/>
    </source>
</evidence>
<dbReference type="SUPFAM" id="SSF53901">
    <property type="entry name" value="Thiolase-like"/>
    <property type="match status" value="2"/>
</dbReference>
<evidence type="ECO:0000256" key="2">
    <source>
        <dbReference type="ARBA" id="ARBA00022679"/>
    </source>
</evidence>
<keyword evidence="3 5" id="KW-0012">Acyltransferase</keyword>
<dbReference type="PANTHER" id="PTHR43365:SF1">
    <property type="entry name" value="ACETYL-COA C-ACYLTRANSFERASE"/>
    <property type="match status" value="1"/>
</dbReference>
<gene>
    <name evidence="8" type="ORF">SAMN05216298_0125</name>
</gene>
<dbReference type="PROSITE" id="PS00737">
    <property type="entry name" value="THIOLASE_2"/>
    <property type="match status" value="1"/>
</dbReference>
<reference evidence="9" key="1">
    <citation type="submission" date="2016-10" db="EMBL/GenBank/DDBJ databases">
        <authorList>
            <person name="Varghese N."/>
            <person name="Submissions S."/>
        </authorList>
    </citation>
    <scope>NUCLEOTIDE SEQUENCE [LARGE SCALE GENOMIC DNA]</scope>
    <source>
        <strain evidence="9">CGMCC 4.3147</strain>
    </source>
</reference>
<name>A0A1G9N779_9ACTN</name>
<feature type="domain" description="Thiolase N-terminal" evidence="6">
    <location>
        <begin position="5"/>
        <end position="257"/>
    </location>
</feature>
<comment type="similarity">
    <text evidence="1 5">Belongs to the thiolase-like superfamily. Thiolase family.</text>
</comment>
<sequence length="389" mass="39224">MPEAVVLAAARTPLGRRGGALAGVHAVDLAAHAMNAALERSGLGPDAVDDVVLGCVSQVGEQSWNVARNAVLAAGWPDAIPGTTVDRQCGSSQQAVAFAAAAVLAGHADVIVAGGVESMSRVPMGSSLGAGAGEPYGPAVRERYAAQVDAAAAMPFNQGVAAERVAARYGIGREAMDAFALASHEKAAAAADKGLFAAEIAPVATAAGTVGADEGVRRDTSLERLAGLKPVFQADGSVTAGTSSQISDGAAALVVTTDAHARRLGVRPLARIAAACAVGSDPVLMLDGPIPATAKILRRTGLDLDEIDVFEVNEAFSAIPLAWLAETGADEERLNPNGGAIALGHPLGASGARLAATMLHHMRETGLRRGLQVMCEGGGMANATVFELL</sequence>
<evidence type="ECO:0000256" key="5">
    <source>
        <dbReference type="RuleBase" id="RU003557"/>
    </source>
</evidence>
<evidence type="ECO:0000313" key="8">
    <source>
        <dbReference type="EMBL" id="SDL81695.1"/>
    </source>
</evidence>
<dbReference type="Pfam" id="PF00108">
    <property type="entry name" value="Thiolase_N"/>
    <property type="match status" value="1"/>
</dbReference>
<feature type="active site" description="Proton acceptor" evidence="4">
    <location>
        <position position="345"/>
    </location>
</feature>
<evidence type="ECO:0000313" key="9">
    <source>
        <dbReference type="Proteomes" id="UP000198662"/>
    </source>
</evidence>
<dbReference type="PANTHER" id="PTHR43365">
    <property type="entry name" value="BLR7806 PROTEIN"/>
    <property type="match status" value="1"/>
</dbReference>
<evidence type="ECO:0000259" key="6">
    <source>
        <dbReference type="Pfam" id="PF00108"/>
    </source>
</evidence>